<protein>
    <submittedName>
        <fullName evidence="3">Glycoside hydrolase family 16 protein</fullName>
    </submittedName>
</protein>
<evidence type="ECO:0000259" key="2">
    <source>
        <dbReference type="PROSITE" id="PS51762"/>
    </source>
</evidence>
<keyword evidence="1" id="KW-0732">Signal</keyword>
<reference evidence="3 4" key="1">
    <citation type="submission" date="2019-09" db="EMBL/GenBank/DDBJ databases">
        <title>Nocardioides panacisoli sp. nov., isolated from the soil of a ginseng field.</title>
        <authorList>
            <person name="Cho C."/>
        </authorList>
    </citation>
    <scope>NUCLEOTIDE SEQUENCE [LARGE SCALE GENOMIC DNA]</scope>
    <source>
        <strain evidence="3 4">BN130099</strain>
    </source>
</reference>
<dbReference type="EMBL" id="VUJV01000001">
    <property type="protein sequence ID" value="KAA1420961.1"/>
    <property type="molecule type" value="Genomic_DNA"/>
</dbReference>
<dbReference type="Gene3D" id="2.60.120.200">
    <property type="match status" value="1"/>
</dbReference>
<name>A0A5B1LJR5_9ACTN</name>
<dbReference type="PROSITE" id="PS51762">
    <property type="entry name" value="GH16_2"/>
    <property type="match status" value="1"/>
</dbReference>
<dbReference type="Pfam" id="PF00722">
    <property type="entry name" value="Glyco_hydro_16"/>
    <property type="match status" value="1"/>
</dbReference>
<dbReference type="RefSeq" id="WP_149726421.1">
    <property type="nucleotide sequence ID" value="NZ_VUJV01000001.1"/>
</dbReference>
<organism evidence="3 4">
    <name type="scientific">Nocardioides humilatus</name>
    <dbReference type="NCBI Taxonomy" id="2607660"/>
    <lineage>
        <taxon>Bacteria</taxon>
        <taxon>Bacillati</taxon>
        <taxon>Actinomycetota</taxon>
        <taxon>Actinomycetes</taxon>
        <taxon>Propionibacteriales</taxon>
        <taxon>Nocardioidaceae</taxon>
        <taxon>Nocardioides</taxon>
    </lineage>
</organism>
<dbReference type="InterPro" id="IPR013320">
    <property type="entry name" value="ConA-like_dom_sf"/>
</dbReference>
<dbReference type="Proteomes" id="UP000325003">
    <property type="component" value="Unassembled WGS sequence"/>
</dbReference>
<sequence>MSLLRVTRAGLTGLLIALLAALLVPSASGALPTPTLTVAQAPTPAYVGQPVTLTVTISNPAATTSEVVTWEKFNGLLWSSVGTAPVNASSKATLTVTPTSTTSVKYRARIAASATHAAGTSASYSLAAQLKAPTMTLTSAKDWVVVNQAATLTGTVTDPTAPNETITLQKWSGLSWSTAKTGTLLADSTVSFSITPTTTGNTRYRLSIAKNTKHAAATSPEFVLRSLATPPFDCGGGTQPLKPNGTPWTCSYNDEFNGTSLDTNYWTQGTSDATNKFPGPSYQKSCFMANSPSYTTNAVHNGVLELYALVLPTAVDCGRGVSSRMVSGEVFSYTKFAQTYGRYEVRAKLPDLQTKGVQETFWLWPENQYPDGEIDFAEFYSANPSSNFPVMHYYVDDSTRDPATHHNTYQTVAGCPLTAGAYNTYRLEWSPGNMKFFINNVLCLENNYQAANTATGSPEPFNRDFFLALTQAFGTNVGGDNVFPLATGPTSSSTKIEYVRVWK</sequence>
<keyword evidence="4" id="KW-1185">Reference proteome</keyword>
<feature type="chain" id="PRO_5039609517" evidence="1">
    <location>
        <begin position="30"/>
        <end position="503"/>
    </location>
</feature>
<keyword evidence="3" id="KW-0378">Hydrolase</keyword>
<feature type="signal peptide" evidence="1">
    <location>
        <begin position="1"/>
        <end position="29"/>
    </location>
</feature>
<dbReference type="PANTHER" id="PTHR10963">
    <property type="entry name" value="GLYCOSYL HYDROLASE-RELATED"/>
    <property type="match status" value="1"/>
</dbReference>
<dbReference type="CDD" id="cd08023">
    <property type="entry name" value="GH16_laminarinase_like"/>
    <property type="match status" value="1"/>
</dbReference>
<feature type="domain" description="GH16" evidence="2">
    <location>
        <begin position="232"/>
        <end position="503"/>
    </location>
</feature>
<comment type="caution">
    <text evidence="3">The sequence shown here is derived from an EMBL/GenBank/DDBJ whole genome shotgun (WGS) entry which is preliminary data.</text>
</comment>
<dbReference type="InterPro" id="IPR050546">
    <property type="entry name" value="Glycosyl_Hydrlase_16"/>
</dbReference>
<dbReference type="AlphaFoldDB" id="A0A5B1LJR5"/>
<dbReference type="InterPro" id="IPR000757">
    <property type="entry name" value="Beta-glucanase-like"/>
</dbReference>
<dbReference type="GO" id="GO:0004553">
    <property type="term" value="F:hydrolase activity, hydrolyzing O-glycosyl compounds"/>
    <property type="evidence" value="ECO:0007669"/>
    <property type="project" value="InterPro"/>
</dbReference>
<proteinExistence type="predicted"/>
<evidence type="ECO:0000313" key="4">
    <source>
        <dbReference type="Proteomes" id="UP000325003"/>
    </source>
</evidence>
<gene>
    <name evidence="3" type="ORF">F0U44_01055</name>
</gene>
<evidence type="ECO:0000313" key="3">
    <source>
        <dbReference type="EMBL" id="KAA1420961.1"/>
    </source>
</evidence>
<dbReference type="SUPFAM" id="SSF49899">
    <property type="entry name" value="Concanavalin A-like lectins/glucanases"/>
    <property type="match status" value="1"/>
</dbReference>
<dbReference type="PANTHER" id="PTHR10963:SF60">
    <property type="entry name" value="GRAM-NEGATIVE BACTERIA-BINDING PROTEIN 1-RELATED"/>
    <property type="match status" value="1"/>
</dbReference>
<dbReference type="GO" id="GO:0005975">
    <property type="term" value="P:carbohydrate metabolic process"/>
    <property type="evidence" value="ECO:0007669"/>
    <property type="project" value="InterPro"/>
</dbReference>
<accession>A0A5B1LJR5</accession>
<evidence type="ECO:0000256" key="1">
    <source>
        <dbReference type="SAM" id="SignalP"/>
    </source>
</evidence>
<reference evidence="3 4" key="2">
    <citation type="submission" date="2019-09" db="EMBL/GenBank/DDBJ databases">
        <authorList>
            <person name="Jin C."/>
        </authorList>
    </citation>
    <scope>NUCLEOTIDE SEQUENCE [LARGE SCALE GENOMIC DNA]</scope>
    <source>
        <strain evidence="3 4">BN130099</strain>
    </source>
</reference>